<evidence type="ECO:0000256" key="4">
    <source>
        <dbReference type="ARBA" id="ARBA00023295"/>
    </source>
</evidence>
<comment type="similarity">
    <text evidence="1">Belongs to the glycosyl hydrolase 13 family.</text>
</comment>
<dbReference type="SUPFAM" id="SSF51011">
    <property type="entry name" value="Glycosyl hydrolase domain"/>
    <property type="match status" value="1"/>
</dbReference>
<dbReference type="EMBL" id="OBEB01000002">
    <property type="protein sequence ID" value="SNY49494.1"/>
    <property type="molecule type" value="Genomic_DNA"/>
</dbReference>
<feature type="domain" description="Glycoside hydrolase family 13 N-terminal" evidence="6">
    <location>
        <begin position="350"/>
        <end position="435"/>
    </location>
</feature>
<dbReference type="InterPro" id="IPR013784">
    <property type="entry name" value="Carb-bd-like_fold"/>
</dbReference>
<keyword evidence="3" id="KW-0378">Hydrolase</keyword>
<keyword evidence="11" id="KW-1185">Reference proteome</keyword>
<dbReference type="InterPro" id="IPR040671">
    <property type="entry name" value="Pullulanase_N2"/>
</dbReference>
<dbReference type="CDD" id="cd02860">
    <property type="entry name" value="E_set_Pullulanase"/>
    <property type="match status" value="1"/>
</dbReference>
<dbReference type="CDD" id="cd11341">
    <property type="entry name" value="AmyAc_Pullulanase_LD-like"/>
    <property type="match status" value="1"/>
</dbReference>
<dbReference type="Gene3D" id="2.60.40.1180">
    <property type="entry name" value="Golgi alpha-mannosidase II"/>
    <property type="match status" value="1"/>
</dbReference>
<dbReference type="PANTHER" id="PTHR43002">
    <property type="entry name" value="GLYCOGEN DEBRANCHING ENZYME"/>
    <property type="match status" value="1"/>
</dbReference>
<evidence type="ECO:0000256" key="3">
    <source>
        <dbReference type="ARBA" id="ARBA00022801"/>
    </source>
</evidence>
<evidence type="ECO:0000259" key="6">
    <source>
        <dbReference type="Pfam" id="PF02922"/>
    </source>
</evidence>
<dbReference type="InterPro" id="IPR005323">
    <property type="entry name" value="CBM41_pullulanase"/>
</dbReference>
<dbReference type="Gene3D" id="2.60.40.10">
    <property type="entry name" value="Immunoglobulins"/>
    <property type="match status" value="3"/>
</dbReference>
<evidence type="ECO:0000313" key="11">
    <source>
        <dbReference type="Proteomes" id="UP000219353"/>
    </source>
</evidence>
<keyword evidence="4" id="KW-0326">Glycosidase</keyword>
<dbReference type="InterPro" id="IPR004193">
    <property type="entry name" value="Glyco_hydro_13_N"/>
</dbReference>
<evidence type="ECO:0000259" key="9">
    <source>
        <dbReference type="Pfam" id="PF17967"/>
    </source>
</evidence>
<dbReference type="GO" id="GO:0030246">
    <property type="term" value="F:carbohydrate binding"/>
    <property type="evidence" value="ECO:0007669"/>
    <property type="project" value="InterPro"/>
</dbReference>
<name>A0A285ING7_9GAMM</name>
<sequence length="1330" mass="143750">MFNPTMFNLTSLFRIGALTLTVSVLAACGGDSTEPGEVLLTCNVPQIPDASGSQCIDPPPISCPTGTFPDVDNESCVSGRDPNAPAPVVMAGENQAVLFYNRPQDDAYDGYRLHTWNNEACDAYAASSIAAAWSNGLIHDGVDPNYGAYWVLDLKPGYAGTEGACGNFIIHIGTEDAGKDPGPDMQMPLSQDDPDFARMNWVFSGVNGVFEFPILSLGVSIQGAAGHWLDTNTFIWNATAADTAPVVKLFHSADADLEVNNNDELEGSSIELTPAELSDEQKALVPHLANAAAFSVDFTADEAKAMAKNQLALAAYNSDGELVAASYVQVAKVLDALYASSDNSALDASLGVHYADGNITAAVWGPTARSMTLKVYNDDKTVAASHPMSLDEQTGVWSYSAASSALDRKFYRYEVTVYHPLTRAVETIESTDPYSVSVSTNGRYSQFVNLADADLAPEGWSERTVPVVANPEDIVIYEGHVRDFSVRDMSTSEANRGKYLAFTEMESAPVSHLKKLADNGLTHFHVLPLNDQANIEERANRRINLTDTVAELCALNAEAPVCGVESDSATLLSLLEGYLPYSDDAQALVESIRRIDGFNWGYDPHHFIAVEGSYASDPEGAVRIKEVRAMVKALNDIGLRVALDVVYNHTSSSGLFDNSVFDKLVPGYYHRYNEVSGAIERSTCCENTATEHKMFDKFIKDSLVILARDFGFNDFRFDIMGHHPKDNLLAAREAVRAVDANTYFYGEGWNFGEVADNRLFTQAKQQDMAGSEVGTFNDRIREGVRSAAIFSGVNDDGNLAEQDIIRISLAGTLKDYVLKNYRDITGPASSANWNGQAAGYAEDPADIINYVSKHDNETLWDILQSRLPETLSVTERVRAQNMAIAIPLMSQGIPFLQMGGDFLRSKSMDRDSYDSGDWFNYVDFTMQTNNWAVGLPNAEKNRDNWDSIAGLFLNPQTQVSDTDIMFASDVFTEFLAIRSGSPLFRLTTADDVMERVGFHNIGSNQTQGVIVMSIDDGSGLTDLDPMHDALVVMVNGTAQEQSHTVPTAAGFDLHPMQQASVDSMVSMASFTAGTDEGTFTVPAYSMAVFVKAQMGEQGPGLAADATLGAPDIPPYQATTVFVRGGMNDWGEADAFNYDGAGIYTATLNINAGSYEFKVASGDWATVNLGAGAAGNQVAVDTPIVIEPSNDNLLLTVDSNSSYVFTLNAVNPVAPVLTVSEYVPYGATTVFLRGGMNDWGEADAFEYLGANLYSVDISITAGSYEFKVASSDWATVNMGAGPDGATVTEDTPLRIQGSNDNLNMTFADDAVYNFLLDATLTETPELTVTKQ</sequence>
<dbReference type="SUPFAM" id="SSF81296">
    <property type="entry name" value="E set domains"/>
    <property type="match status" value="2"/>
</dbReference>
<dbReference type="SUPFAM" id="SSF49452">
    <property type="entry name" value="Starch-binding domain-like"/>
    <property type="match status" value="1"/>
</dbReference>
<accession>A0A285ING7</accession>
<evidence type="ECO:0000259" key="8">
    <source>
        <dbReference type="Pfam" id="PF11852"/>
    </source>
</evidence>
<feature type="signal peptide" evidence="5">
    <location>
        <begin position="1"/>
        <end position="26"/>
    </location>
</feature>
<evidence type="ECO:0000256" key="2">
    <source>
        <dbReference type="ARBA" id="ARBA00022729"/>
    </source>
</evidence>
<dbReference type="InterPro" id="IPR024561">
    <property type="entry name" value="Pullul_strch_C"/>
</dbReference>
<dbReference type="CDD" id="cd02861">
    <property type="entry name" value="E_set_pullulanase_like"/>
    <property type="match status" value="2"/>
</dbReference>
<feature type="domain" description="Pullulanase N2" evidence="9">
    <location>
        <begin position="224"/>
        <end position="335"/>
    </location>
</feature>
<dbReference type="InterPro" id="IPR014756">
    <property type="entry name" value="Ig_E-set"/>
</dbReference>
<dbReference type="RefSeq" id="WP_212682355.1">
    <property type="nucleotide sequence ID" value="NZ_OBEB01000002.1"/>
</dbReference>
<feature type="chain" id="PRO_5012538102" evidence="5">
    <location>
        <begin position="27"/>
        <end position="1330"/>
    </location>
</feature>
<dbReference type="Pfam" id="PF02922">
    <property type="entry name" value="CBM_48"/>
    <property type="match status" value="1"/>
</dbReference>
<feature type="domain" description="Alpha-1,6-glucosidases pullulanase-type C-terminal" evidence="8">
    <location>
        <begin position="926"/>
        <end position="1091"/>
    </location>
</feature>
<dbReference type="GO" id="GO:0004553">
    <property type="term" value="F:hydrolase activity, hydrolyzing O-glycosyl compounds"/>
    <property type="evidence" value="ECO:0007669"/>
    <property type="project" value="InterPro"/>
</dbReference>
<dbReference type="InterPro" id="IPR013783">
    <property type="entry name" value="Ig-like_fold"/>
</dbReference>
<evidence type="ECO:0000256" key="1">
    <source>
        <dbReference type="ARBA" id="ARBA00008061"/>
    </source>
</evidence>
<dbReference type="Proteomes" id="UP000219353">
    <property type="component" value="Unassembled WGS sequence"/>
</dbReference>
<feature type="domain" description="Pullulanase carbohydrate-binding module 41" evidence="7">
    <location>
        <begin position="96"/>
        <end position="209"/>
    </location>
</feature>
<dbReference type="Gene3D" id="2.60.40.1130">
    <property type="entry name" value="Rab geranylgeranyltransferase alpha-subunit, insert domain"/>
    <property type="match status" value="1"/>
</dbReference>
<dbReference type="Gene3D" id="2.60.40.1110">
    <property type="match status" value="1"/>
</dbReference>
<reference evidence="11" key="1">
    <citation type="submission" date="2017-09" db="EMBL/GenBank/DDBJ databases">
        <authorList>
            <person name="Varghese N."/>
            <person name="Submissions S."/>
        </authorList>
    </citation>
    <scope>NUCLEOTIDE SEQUENCE [LARGE SCALE GENOMIC DNA]</scope>
    <source>
        <strain evidence="11">CGMCC 1.12461</strain>
    </source>
</reference>
<dbReference type="Pfam" id="PF11852">
    <property type="entry name" value="Pullul_strch_C"/>
    <property type="match status" value="1"/>
</dbReference>
<dbReference type="CDD" id="cd10315">
    <property type="entry name" value="CBM41_pullulanase"/>
    <property type="match status" value="1"/>
</dbReference>
<dbReference type="SUPFAM" id="SSF51445">
    <property type="entry name" value="(Trans)glycosidases"/>
    <property type="match status" value="1"/>
</dbReference>
<keyword evidence="2 5" id="KW-0732">Signal</keyword>
<evidence type="ECO:0000313" key="10">
    <source>
        <dbReference type="EMBL" id="SNY49494.1"/>
    </source>
</evidence>
<dbReference type="Pfam" id="PF03714">
    <property type="entry name" value="PUD"/>
    <property type="match status" value="1"/>
</dbReference>
<dbReference type="GO" id="GO:0005975">
    <property type="term" value="P:carbohydrate metabolic process"/>
    <property type="evidence" value="ECO:0007669"/>
    <property type="project" value="InterPro"/>
</dbReference>
<organism evidence="10 11">
    <name type="scientific">Arsukibacterium tuosuense</name>
    <dbReference type="NCBI Taxonomy" id="1323745"/>
    <lineage>
        <taxon>Bacteria</taxon>
        <taxon>Pseudomonadati</taxon>
        <taxon>Pseudomonadota</taxon>
        <taxon>Gammaproteobacteria</taxon>
        <taxon>Chromatiales</taxon>
        <taxon>Chromatiaceae</taxon>
        <taxon>Arsukibacterium</taxon>
    </lineage>
</organism>
<dbReference type="Pfam" id="PF17967">
    <property type="entry name" value="Pullulanase_N2"/>
    <property type="match status" value="1"/>
</dbReference>
<protein>
    <submittedName>
        <fullName evidence="10">Pullulanase</fullName>
    </submittedName>
</protein>
<evidence type="ECO:0000256" key="5">
    <source>
        <dbReference type="SAM" id="SignalP"/>
    </source>
</evidence>
<dbReference type="Gene3D" id="3.20.20.80">
    <property type="entry name" value="Glycosidases"/>
    <property type="match status" value="1"/>
</dbReference>
<dbReference type="InterPro" id="IPR017853">
    <property type="entry name" value="GH"/>
</dbReference>
<proteinExistence type="inferred from homology"/>
<gene>
    <name evidence="10" type="ORF">SAMN06297280_1433</name>
</gene>
<evidence type="ECO:0000259" key="7">
    <source>
        <dbReference type="Pfam" id="PF03714"/>
    </source>
</evidence>
<dbReference type="InterPro" id="IPR013780">
    <property type="entry name" value="Glyco_hydro_b"/>
</dbReference>